<dbReference type="PIRSF" id="PIRSF036389">
    <property type="entry name" value="IOR_B"/>
    <property type="match status" value="1"/>
</dbReference>
<dbReference type="InterPro" id="IPR012368">
    <property type="entry name" value="OxRdtase_Mopterin-bd_su_IorB"/>
</dbReference>
<evidence type="ECO:0000313" key="3">
    <source>
        <dbReference type="Proteomes" id="UP000188219"/>
    </source>
</evidence>
<dbReference type="Proteomes" id="UP000188219">
    <property type="component" value="Chromosome"/>
</dbReference>
<evidence type="ECO:0000259" key="1">
    <source>
        <dbReference type="SMART" id="SM01008"/>
    </source>
</evidence>
<organism evidence="2 3">
    <name type="scientific">Microbulbifer agarilyticus</name>
    <dbReference type="NCBI Taxonomy" id="260552"/>
    <lineage>
        <taxon>Bacteria</taxon>
        <taxon>Pseudomonadati</taxon>
        <taxon>Pseudomonadota</taxon>
        <taxon>Gammaproteobacteria</taxon>
        <taxon>Cellvibrionales</taxon>
        <taxon>Microbulbiferaceae</taxon>
        <taxon>Microbulbifer</taxon>
    </lineage>
</organism>
<dbReference type="EMBL" id="CP019650">
    <property type="protein sequence ID" value="AQQ67207.1"/>
    <property type="molecule type" value="Genomic_DNA"/>
</dbReference>
<dbReference type="PANTHER" id="PTHR47495">
    <property type="entry name" value="ALDEHYDE DEHYDROGENASE"/>
    <property type="match status" value="1"/>
</dbReference>
<name>A0A1Q2M4M2_9GAMM</name>
<dbReference type="SUPFAM" id="SSF56003">
    <property type="entry name" value="Molybdenum cofactor-binding domain"/>
    <property type="match status" value="2"/>
</dbReference>
<evidence type="ECO:0000313" key="2">
    <source>
        <dbReference type="EMBL" id="AQQ67207.1"/>
    </source>
</evidence>
<dbReference type="OrthoDB" id="9767994at2"/>
<dbReference type="AlphaFoldDB" id="A0A1Q2M4M2"/>
<sequence>MTDNTNAISLVDRRRFLKLAGVSSSGLILGATLPNFQPAWADIAGTAAKDKSAAPLNLFVSIAKDNTVSIVCHRSEMGQGIRTGLPQVVADELEADWDLVEVVQGLGDKRYGNQNTDGSRSIRNFYTTMRTMGASARTMLEQAAAQLWSVPASECQARKHRVHHSASSRSASFGELAELAATQKVPAEDTLVLKTPANFNYIGKPVATYDTPAIVQGKGVFGQDVILEDMLIASIERAPVLGSKVASVDDSAARKISGVVAIENMDGGIEPPLFHPLAGVAVLATNTWAAMKARKALDIQWTDTSHASHDSAPFIETLKQRVQQPGKVVTKYGDVASSLASAANKHSATYSVPYLAHASMEPPSATAVVKDDHCEIWACVQVPQATQQHVANALGLTPEQIKVNVTLLGGGFGRKSKPDFAVEAALLAKKMQRPVKVVWSREDDIRHDYFHAAAASHFEAAMDDDGQVTGWQQRTAFPTISGTFANGVEHPSNGELSLGFADIPFDIPHRQCETAPAEYEARIGWLRSVSNIQNAFAVCSFADELAHLRNRKPDEFLLELIGEDRHIDPNQGDFEYGNHGASLKDFPLDTARLKQVLAATAAKADLSQKGDHVQKAGEGWGIAVHRSFLSYVGIATKVAVENGRVAIKEMHCVADVGLAVNPDRVESQMEGSMIFGLSLALMGGINMEKGAVTNSNFHDYPLLRMQQSPKMSVTLMGTEHAPAGVGEPGVPPVAPSITNAIFAACGERIRDLPVNKHLQLA</sequence>
<dbReference type="RefSeq" id="WP_077402055.1">
    <property type="nucleotide sequence ID" value="NZ_CP019650.1"/>
</dbReference>
<dbReference type="STRING" id="260552.Mag101_05820"/>
<accession>A0A1Q2M4M2</accession>
<dbReference type="Pfam" id="PF02738">
    <property type="entry name" value="MoCoBD_1"/>
    <property type="match status" value="1"/>
</dbReference>
<dbReference type="InterPro" id="IPR046867">
    <property type="entry name" value="AldOxase/xan_DH_MoCoBD2"/>
</dbReference>
<dbReference type="GO" id="GO:0016491">
    <property type="term" value="F:oxidoreductase activity"/>
    <property type="evidence" value="ECO:0007669"/>
    <property type="project" value="InterPro"/>
</dbReference>
<protein>
    <submittedName>
        <fullName evidence="2">Xanthine dehydrogenase</fullName>
    </submittedName>
</protein>
<dbReference type="Gene3D" id="3.30.365.10">
    <property type="entry name" value="Aldehyde oxidase/xanthine dehydrogenase, molybdopterin binding domain"/>
    <property type="match status" value="4"/>
</dbReference>
<keyword evidence="3" id="KW-1185">Reference proteome</keyword>
<dbReference type="SMART" id="SM01008">
    <property type="entry name" value="Ald_Xan_dh_C"/>
    <property type="match status" value="1"/>
</dbReference>
<dbReference type="InterPro" id="IPR037165">
    <property type="entry name" value="AldOxase/xan_DH_Mopterin-bd_sf"/>
</dbReference>
<dbReference type="PANTHER" id="PTHR47495:SF3">
    <property type="entry name" value="BLR6219 PROTEIN"/>
    <property type="match status" value="1"/>
</dbReference>
<proteinExistence type="predicted"/>
<dbReference type="eggNOG" id="COG1529">
    <property type="taxonomic scope" value="Bacteria"/>
</dbReference>
<dbReference type="InterPro" id="IPR052516">
    <property type="entry name" value="N-heterocyclic_Hydroxylase"/>
</dbReference>
<reference evidence="2" key="1">
    <citation type="submission" date="2017-02" db="EMBL/GenBank/DDBJ databases">
        <title>Genome of Microbulbifer agarilyticus GP101.</title>
        <authorList>
            <person name="Jung J."/>
            <person name="Bae S.S."/>
            <person name="Baek K."/>
        </authorList>
    </citation>
    <scope>NUCLEOTIDE SEQUENCE [LARGE SCALE GENOMIC DNA]</scope>
    <source>
        <strain evidence="2">GP101</strain>
    </source>
</reference>
<gene>
    <name evidence="2" type="ORF">Mag101_05820</name>
</gene>
<dbReference type="Gene3D" id="3.90.1170.50">
    <property type="entry name" value="Aldehyde oxidase/xanthine dehydrogenase, a/b hammerhead"/>
    <property type="match status" value="1"/>
</dbReference>
<dbReference type="KEGG" id="maga:Mag101_05820"/>
<feature type="domain" description="Aldehyde oxidase/xanthine dehydrogenase a/b hammerhead" evidence="1">
    <location>
        <begin position="216"/>
        <end position="305"/>
    </location>
</feature>
<dbReference type="InterPro" id="IPR000674">
    <property type="entry name" value="Ald_Oxase/Xan_DH_a/b"/>
</dbReference>
<dbReference type="Pfam" id="PF20256">
    <property type="entry name" value="MoCoBD_2"/>
    <property type="match status" value="2"/>
</dbReference>
<dbReference type="InterPro" id="IPR008274">
    <property type="entry name" value="AldOxase/xan_DH_MoCoBD1"/>
</dbReference>